<dbReference type="eggNOG" id="KOG0382">
    <property type="taxonomic scope" value="Eukaryota"/>
</dbReference>
<dbReference type="HOGENOM" id="CLU_039326_2_1_1"/>
<evidence type="ECO:0000256" key="2">
    <source>
        <dbReference type="ARBA" id="ARBA00012925"/>
    </source>
</evidence>
<keyword evidence="9" id="KW-1185">Reference proteome</keyword>
<dbReference type="KEGG" id="nve:5518105"/>
<dbReference type="PANTHER" id="PTHR18952">
    <property type="entry name" value="CARBONIC ANHYDRASE"/>
    <property type="match status" value="1"/>
</dbReference>
<evidence type="ECO:0000256" key="6">
    <source>
        <dbReference type="RuleBase" id="RU367011"/>
    </source>
</evidence>
<dbReference type="PANTHER" id="PTHR18952:SF208">
    <property type="entry name" value="CARBONIC ANHYDRASE XA-RELATED"/>
    <property type="match status" value="1"/>
</dbReference>
<dbReference type="SMART" id="SM01057">
    <property type="entry name" value="Carb_anhydrase"/>
    <property type="match status" value="1"/>
</dbReference>
<dbReference type="GO" id="GO:0016836">
    <property type="term" value="F:hydro-lyase activity"/>
    <property type="evidence" value="ECO:0000318"/>
    <property type="project" value="GO_Central"/>
</dbReference>
<dbReference type="GO" id="GO:0008270">
    <property type="term" value="F:zinc ion binding"/>
    <property type="evidence" value="ECO:0007669"/>
    <property type="project" value="UniProtKB-UniRule"/>
</dbReference>
<dbReference type="PhylomeDB" id="A7RR00"/>
<sequence length="270" mass="30301">MGDWSYDEATGPSTWPNHFPHCGGKMQSPININTEEAKYDGSLTDLDIKYPNTTDVLLVNHHGHAIEADILSSEPFVATGADLSSRYRLAQFHFHVGSSDIQGSEHHIHGVKYPLEMHLVHYNDKYPNASSAQGLLDGLAVISVLFESSSTDNPALNEIIDNLQNASYKDEEITVQNVPVGKIIPTDTEKFYRYNGSLTTPPCFETVKWIVLKKTASISEKQLRQFRSVFSTSRQATKPNSLVDNFRPTQSLNGRIIRKNFGKLLKYIIY</sequence>
<dbReference type="InterPro" id="IPR001148">
    <property type="entry name" value="CA_dom"/>
</dbReference>
<dbReference type="STRING" id="45351.A7RR00"/>
<evidence type="ECO:0000313" key="8">
    <source>
        <dbReference type="EMBL" id="EDO46081.1"/>
    </source>
</evidence>
<organism evidence="8 9">
    <name type="scientific">Nematostella vectensis</name>
    <name type="common">Starlet sea anemone</name>
    <dbReference type="NCBI Taxonomy" id="45351"/>
    <lineage>
        <taxon>Eukaryota</taxon>
        <taxon>Metazoa</taxon>
        <taxon>Cnidaria</taxon>
        <taxon>Anthozoa</taxon>
        <taxon>Hexacorallia</taxon>
        <taxon>Actiniaria</taxon>
        <taxon>Edwardsiidae</taxon>
        <taxon>Nematostella</taxon>
    </lineage>
</organism>
<keyword evidence="5" id="KW-0325">Glycoprotein</keyword>
<dbReference type="FunFam" id="3.10.200.10:FF:000003">
    <property type="entry name" value="Carbonic anhydrase 12"/>
    <property type="match status" value="1"/>
</dbReference>
<keyword evidence="4 6" id="KW-0862">Zinc</keyword>
<comment type="similarity">
    <text evidence="1 6">Belongs to the alpha-carbonic anhydrase family.</text>
</comment>
<dbReference type="InterPro" id="IPR023561">
    <property type="entry name" value="Carbonic_anhydrase_a-class"/>
</dbReference>
<dbReference type="SUPFAM" id="SSF51069">
    <property type="entry name" value="Carbonic anhydrase"/>
    <property type="match status" value="1"/>
</dbReference>
<dbReference type="FunCoup" id="A7RR00">
    <property type="interactions" value="550"/>
</dbReference>
<dbReference type="InterPro" id="IPR036398">
    <property type="entry name" value="CA_dom_sf"/>
</dbReference>
<dbReference type="GO" id="GO:0004089">
    <property type="term" value="F:carbonate dehydratase activity"/>
    <property type="evidence" value="ECO:0007669"/>
    <property type="project" value="UniProtKB-UniRule"/>
</dbReference>
<evidence type="ECO:0000256" key="4">
    <source>
        <dbReference type="ARBA" id="ARBA00022833"/>
    </source>
</evidence>
<evidence type="ECO:0000256" key="1">
    <source>
        <dbReference type="ARBA" id="ARBA00010718"/>
    </source>
</evidence>
<dbReference type="InterPro" id="IPR018338">
    <property type="entry name" value="Carbonic_anhydrase_a-class_CS"/>
</dbReference>
<dbReference type="EMBL" id="DS469530">
    <property type="protein sequence ID" value="EDO46081.1"/>
    <property type="molecule type" value="Genomic_DNA"/>
</dbReference>
<name>A7RR00_NEMVE</name>
<protein>
    <recommendedName>
        <fullName evidence="2 6">Carbonic anhydrase</fullName>
        <ecNumber evidence="2 6">4.2.1.1</ecNumber>
    </recommendedName>
</protein>
<comment type="cofactor">
    <cofactor evidence="6">
        <name>Zn(2+)</name>
        <dbReference type="ChEBI" id="CHEBI:29105"/>
    </cofactor>
</comment>
<dbReference type="CDD" id="cd00326">
    <property type="entry name" value="alpha_CA"/>
    <property type="match status" value="1"/>
</dbReference>
<dbReference type="PROSITE" id="PS51144">
    <property type="entry name" value="ALPHA_CA_2"/>
    <property type="match status" value="1"/>
</dbReference>
<comment type="function">
    <text evidence="6">Reversible hydration of carbon dioxide.</text>
</comment>
<keyword evidence="6" id="KW-0456">Lyase</keyword>
<evidence type="ECO:0000259" key="7">
    <source>
        <dbReference type="PROSITE" id="PS51144"/>
    </source>
</evidence>
<dbReference type="AlphaFoldDB" id="A7RR00"/>
<dbReference type="PROSITE" id="PS00162">
    <property type="entry name" value="ALPHA_CA_1"/>
    <property type="match status" value="1"/>
</dbReference>
<reference evidence="8 9" key="1">
    <citation type="journal article" date="2007" name="Science">
        <title>Sea anemone genome reveals ancestral eumetazoan gene repertoire and genomic organization.</title>
        <authorList>
            <person name="Putnam N.H."/>
            <person name="Srivastava M."/>
            <person name="Hellsten U."/>
            <person name="Dirks B."/>
            <person name="Chapman J."/>
            <person name="Salamov A."/>
            <person name="Terry A."/>
            <person name="Shapiro H."/>
            <person name="Lindquist E."/>
            <person name="Kapitonov V.V."/>
            <person name="Jurka J."/>
            <person name="Genikhovich G."/>
            <person name="Grigoriev I.V."/>
            <person name="Lucas S.M."/>
            <person name="Steele R.E."/>
            <person name="Finnerty J.R."/>
            <person name="Technau U."/>
            <person name="Martindale M.Q."/>
            <person name="Rokhsar D.S."/>
        </authorList>
    </citation>
    <scope>NUCLEOTIDE SEQUENCE [LARGE SCALE GENOMIC DNA]</scope>
    <source>
        <strain evidence="9">CH2 X CH6</strain>
    </source>
</reference>
<gene>
    <name evidence="8" type="ORF">NEMVEDRAFT_v1g200803</name>
</gene>
<dbReference type="Gene3D" id="3.10.200.10">
    <property type="entry name" value="Alpha carbonic anhydrase"/>
    <property type="match status" value="1"/>
</dbReference>
<evidence type="ECO:0000256" key="5">
    <source>
        <dbReference type="ARBA" id="ARBA00023180"/>
    </source>
</evidence>
<evidence type="ECO:0000313" key="9">
    <source>
        <dbReference type="Proteomes" id="UP000001593"/>
    </source>
</evidence>
<comment type="catalytic activity">
    <reaction evidence="6">
        <text>hydrogencarbonate + H(+) = CO2 + H2O</text>
        <dbReference type="Rhea" id="RHEA:10748"/>
        <dbReference type="ChEBI" id="CHEBI:15377"/>
        <dbReference type="ChEBI" id="CHEBI:15378"/>
        <dbReference type="ChEBI" id="CHEBI:16526"/>
        <dbReference type="ChEBI" id="CHEBI:17544"/>
        <dbReference type="EC" id="4.2.1.1"/>
    </reaction>
</comment>
<dbReference type="OMA" id="YHTDENA"/>
<accession>A7RR00</accession>
<feature type="domain" description="Alpha-carbonic anhydrase" evidence="7">
    <location>
        <begin position="2"/>
        <end position="261"/>
    </location>
</feature>
<evidence type="ECO:0000256" key="3">
    <source>
        <dbReference type="ARBA" id="ARBA00022723"/>
    </source>
</evidence>
<proteinExistence type="inferred from homology"/>
<dbReference type="Pfam" id="PF00194">
    <property type="entry name" value="Carb_anhydrase"/>
    <property type="match status" value="1"/>
</dbReference>
<dbReference type="EC" id="4.2.1.1" evidence="2 6"/>
<dbReference type="Proteomes" id="UP000001593">
    <property type="component" value="Unassembled WGS sequence"/>
</dbReference>
<keyword evidence="3 6" id="KW-0479">Metal-binding</keyword>
<dbReference type="InParanoid" id="A7RR00"/>